<dbReference type="GO" id="GO:0016787">
    <property type="term" value="F:hydrolase activity"/>
    <property type="evidence" value="ECO:0007669"/>
    <property type="project" value="UniProtKB-KW"/>
</dbReference>
<keyword evidence="8" id="KW-1185">Reference proteome</keyword>
<evidence type="ECO:0000259" key="6">
    <source>
        <dbReference type="PROSITE" id="PS51716"/>
    </source>
</evidence>
<keyword evidence="2" id="KW-0547">Nucleotide-binding</keyword>
<dbReference type="PANTHER" id="PTHR32341">
    <property type="entry name" value="INTERFERON-INDUCIBLE GTPASE"/>
    <property type="match status" value="1"/>
</dbReference>
<evidence type="ECO:0000256" key="3">
    <source>
        <dbReference type="ARBA" id="ARBA00022801"/>
    </source>
</evidence>
<reference evidence="7 8" key="1">
    <citation type="submission" date="2020-06" db="EMBL/GenBank/DDBJ databases">
        <authorList>
            <person name="Li R."/>
            <person name="Bekaert M."/>
        </authorList>
    </citation>
    <scope>NUCLEOTIDE SEQUENCE [LARGE SCALE GENOMIC DNA]</scope>
    <source>
        <strain evidence="8">wild</strain>
    </source>
</reference>
<accession>A0A6J8BKD1</accession>
<evidence type="ECO:0000256" key="1">
    <source>
        <dbReference type="ARBA" id="ARBA00005429"/>
    </source>
</evidence>
<evidence type="ECO:0000256" key="2">
    <source>
        <dbReference type="ARBA" id="ARBA00022741"/>
    </source>
</evidence>
<dbReference type="OrthoDB" id="6105296at2759"/>
<evidence type="ECO:0000313" key="8">
    <source>
        <dbReference type="Proteomes" id="UP000507470"/>
    </source>
</evidence>
<evidence type="ECO:0000313" key="7">
    <source>
        <dbReference type="EMBL" id="CAC5383851.1"/>
    </source>
</evidence>
<dbReference type="Proteomes" id="UP000507470">
    <property type="component" value="Unassembled WGS sequence"/>
</dbReference>
<dbReference type="InterPro" id="IPR027417">
    <property type="entry name" value="P-loop_NTPase"/>
</dbReference>
<gene>
    <name evidence="7" type="ORF">MCOR_19551</name>
</gene>
<feature type="transmembrane region" description="Helical" evidence="5">
    <location>
        <begin position="319"/>
        <end position="343"/>
    </location>
</feature>
<keyword evidence="3" id="KW-0378">Hydrolase</keyword>
<proteinExistence type="inferred from homology"/>
<dbReference type="PANTHER" id="PTHR32341:SF10">
    <property type="entry name" value="INTERFERON-INDUCIBLE GTPASE 5"/>
    <property type="match status" value="1"/>
</dbReference>
<comment type="similarity">
    <text evidence="1">Belongs to the TRAFAC class dynamin-like GTPase superfamily. IRG family.</text>
</comment>
<dbReference type="Pfam" id="PF05049">
    <property type="entry name" value="IIGP"/>
    <property type="match status" value="1"/>
</dbReference>
<dbReference type="GO" id="GO:0016020">
    <property type="term" value="C:membrane"/>
    <property type="evidence" value="ECO:0007669"/>
    <property type="project" value="InterPro"/>
</dbReference>
<dbReference type="AlphaFoldDB" id="A0A6J8BKD1"/>
<keyword evidence="5" id="KW-0812">Transmembrane</keyword>
<feature type="transmembrane region" description="Helical" evidence="5">
    <location>
        <begin position="349"/>
        <end position="371"/>
    </location>
</feature>
<dbReference type="SUPFAM" id="SSF52540">
    <property type="entry name" value="P-loop containing nucleoside triphosphate hydrolases"/>
    <property type="match status" value="1"/>
</dbReference>
<dbReference type="GO" id="GO:0005525">
    <property type="term" value="F:GTP binding"/>
    <property type="evidence" value="ECO:0007669"/>
    <property type="project" value="UniProtKB-KW"/>
</dbReference>
<keyword evidence="5" id="KW-0472">Membrane</keyword>
<dbReference type="Gene3D" id="3.40.50.300">
    <property type="entry name" value="P-loop containing nucleotide triphosphate hydrolases"/>
    <property type="match status" value="1"/>
</dbReference>
<name>A0A6J8BKD1_MYTCO</name>
<protein>
    <recommendedName>
        <fullName evidence="6">IRG-type G domain-containing protein</fullName>
    </recommendedName>
</protein>
<evidence type="ECO:0000256" key="4">
    <source>
        <dbReference type="ARBA" id="ARBA00023134"/>
    </source>
</evidence>
<keyword evidence="4" id="KW-0342">GTP-binding</keyword>
<organism evidence="7 8">
    <name type="scientific">Mytilus coruscus</name>
    <name type="common">Sea mussel</name>
    <dbReference type="NCBI Taxonomy" id="42192"/>
    <lineage>
        <taxon>Eukaryota</taxon>
        <taxon>Metazoa</taxon>
        <taxon>Spiralia</taxon>
        <taxon>Lophotrochozoa</taxon>
        <taxon>Mollusca</taxon>
        <taxon>Bivalvia</taxon>
        <taxon>Autobranchia</taxon>
        <taxon>Pteriomorphia</taxon>
        <taxon>Mytilida</taxon>
        <taxon>Mytiloidea</taxon>
        <taxon>Mytilidae</taxon>
        <taxon>Mytilinae</taxon>
        <taxon>Mytilus</taxon>
    </lineage>
</organism>
<sequence>MGQTESKMTNYENDEMEILKKKIDQEGPAAANTYLEESINSWKTVDVKLAVSGCAATGKSTFINTLRGVKRGDADYAEVGFGDTTLQVTAYPHPDNARIVYYDLPGVGTLEVKKENYINDMKICDYDFIFIFFDKVINEDTLWLVSELDKLGKPYCFVRSKLDDDVRNAKRDHMDAELVIPMIRKKIEQSIQKHSELGNARNIFFISCVDSSIGEMSELIAYVESYMNEFKRLAALSSLVVFSEDIINLKYKVLKTRIRKVSVAAAAIGATPVPGLDIALNIALLVKEVVHYINCFGLSPKRMEALKSFDSSKLKCSQIFLPGAQLAVFVTSRLGIYVSIMAAESMLDLFLPFVGSLISGATSAIITYRFLSSVLDDLKHDSIIVYRHIVQHQ</sequence>
<dbReference type="InterPro" id="IPR051515">
    <property type="entry name" value="IRG"/>
</dbReference>
<feature type="domain" description="IRG-type G" evidence="6">
    <location>
        <begin position="45"/>
        <end position="226"/>
    </location>
</feature>
<dbReference type="InterPro" id="IPR007743">
    <property type="entry name" value="Immunity-related_GTPase-like"/>
</dbReference>
<keyword evidence="5" id="KW-1133">Transmembrane helix</keyword>
<dbReference type="PROSITE" id="PS51716">
    <property type="entry name" value="G_IRG"/>
    <property type="match status" value="1"/>
</dbReference>
<dbReference type="EMBL" id="CACVKT020003449">
    <property type="protein sequence ID" value="CAC5383851.1"/>
    <property type="molecule type" value="Genomic_DNA"/>
</dbReference>
<evidence type="ECO:0000256" key="5">
    <source>
        <dbReference type="SAM" id="Phobius"/>
    </source>
</evidence>
<dbReference type="InterPro" id="IPR030385">
    <property type="entry name" value="G_IRG_dom"/>
</dbReference>